<proteinExistence type="predicted"/>
<dbReference type="InterPro" id="IPR011551">
    <property type="entry name" value="NTP_PyrPHydrolase_MazG"/>
</dbReference>
<dbReference type="GO" id="GO:0047429">
    <property type="term" value="F:nucleoside triphosphate diphosphatase activity"/>
    <property type="evidence" value="ECO:0007669"/>
    <property type="project" value="UniProtKB-EC"/>
</dbReference>
<dbReference type="PANTHER" id="PTHR30522">
    <property type="entry name" value="NUCLEOSIDE TRIPHOSPHATE PYROPHOSPHOHYDROLASE"/>
    <property type="match status" value="1"/>
</dbReference>
<dbReference type="CDD" id="cd11528">
    <property type="entry name" value="NTP-PPase_MazG_Nterm"/>
    <property type="match status" value="1"/>
</dbReference>
<evidence type="ECO:0000259" key="1">
    <source>
        <dbReference type="Pfam" id="PF03819"/>
    </source>
</evidence>
<evidence type="ECO:0000313" key="2">
    <source>
        <dbReference type="EMBL" id="MBG0779686.1"/>
    </source>
</evidence>
<dbReference type="CDD" id="cd11529">
    <property type="entry name" value="NTP-PPase_MazG_Cterm"/>
    <property type="match status" value="1"/>
</dbReference>
<dbReference type="InterPro" id="IPR004518">
    <property type="entry name" value="MazG-like_dom"/>
</dbReference>
<comment type="caution">
    <text evidence="2">The sequence shown here is derived from an EMBL/GenBank/DDBJ whole genome shotgun (WGS) entry which is preliminary data.</text>
</comment>
<dbReference type="Proteomes" id="UP000706172">
    <property type="component" value="Unassembled WGS sequence"/>
</dbReference>
<protein>
    <submittedName>
        <fullName evidence="2">Nucleoside triphosphate pyrophosphohydrolase</fullName>
        <ecNumber evidence="2">3.6.1.9</ecNumber>
    </submittedName>
</protein>
<dbReference type="EC" id="3.6.1.9" evidence="2"/>
<keyword evidence="2" id="KW-0378">Hydrolase</keyword>
<gene>
    <name evidence="2" type="primary">mazG</name>
    <name evidence="2" type="ORF">H0S81_07145</name>
</gene>
<dbReference type="InterPro" id="IPR048015">
    <property type="entry name" value="NTP-PPase_MazG-like_N"/>
</dbReference>
<dbReference type="Pfam" id="PF03819">
    <property type="entry name" value="MazG"/>
    <property type="match status" value="2"/>
</dbReference>
<dbReference type="GO" id="GO:0046081">
    <property type="term" value="P:dUTP catabolic process"/>
    <property type="evidence" value="ECO:0007669"/>
    <property type="project" value="TreeGrafter"/>
</dbReference>
<organism evidence="2 3">
    <name type="scientific">Desulfotignum balticum</name>
    <dbReference type="NCBI Taxonomy" id="115781"/>
    <lineage>
        <taxon>Bacteria</taxon>
        <taxon>Pseudomonadati</taxon>
        <taxon>Thermodesulfobacteriota</taxon>
        <taxon>Desulfobacteria</taxon>
        <taxon>Desulfobacterales</taxon>
        <taxon>Desulfobacteraceae</taxon>
        <taxon>Desulfotignum</taxon>
    </lineage>
</organism>
<feature type="domain" description="NTP pyrophosphohydrolase MazG-like" evidence="1">
    <location>
        <begin position="163"/>
        <end position="223"/>
    </location>
</feature>
<dbReference type="GO" id="GO:0046076">
    <property type="term" value="P:dTTP catabolic process"/>
    <property type="evidence" value="ECO:0007669"/>
    <property type="project" value="TreeGrafter"/>
</dbReference>
<evidence type="ECO:0000313" key="3">
    <source>
        <dbReference type="Proteomes" id="UP000706172"/>
    </source>
</evidence>
<dbReference type="GO" id="GO:0046052">
    <property type="term" value="P:UTP catabolic process"/>
    <property type="evidence" value="ECO:0007669"/>
    <property type="project" value="TreeGrafter"/>
</dbReference>
<name>A0A931G7S2_9BACT</name>
<dbReference type="Gene3D" id="1.10.287.1080">
    <property type="entry name" value="MazG-like"/>
    <property type="match status" value="2"/>
</dbReference>
<dbReference type="GO" id="GO:0046047">
    <property type="term" value="P:TTP catabolic process"/>
    <property type="evidence" value="ECO:0007669"/>
    <property type="project" value="TreeGrafter"/>
</dbReference>
<dbReference type="EMBL" id="JACCQK010000407">
    <property type="protein sequence ID" value="MBG0779686.1"/>
    <property type="molecule type" value="Genomic_DNA"/>
</dbReference>
<reference evidence="2" key="1">
    <citation type="submission" date="2020-07" db="EMBL/GenBank/DDBJ databases">
        <title>Severe corrosion of carbon steel in oil field produced water can be linked to methanogenic archaea containing a special type of NiFe hydrogenase.</title>
        <authorList>
            <person name="Lahme S."/>
            <person name="Mand J."/>
            <person name="Longwell J."/>
            <person name="Smith R."/>
            <person name="Enning D."/>
        </authorList>
    </citation>
    <scope>NUCLEOTIDE SEQUENCE</scope>
    <source>
        <strain evidence="2">MIC098Bin6</strain>
    </source>
</reference>
<dbReference type="GO" id="GO:0006203">
    <property type="term" value="P:dGTP catabolic process"/>
    <property type="evidence" value="ECO:0007669"/>
    <property type="project" value="TreeGrafter"/>
</dbReference>
<dbReference type="NCBIfam" id="NF007113">
    <property type="entry name" value="PRK09562.1"/>
    <property type="match status" value="1"/>
</dbReference>
<dbReference type="GO" id="GO:0046061">
    <property type="term" value="P:dATP catabolic process"/>
    <property type="evidence" value="ECO:0007669"/>
    <property type="project" value="TreeGrafter"/>
</dbReference>
<dbReference type="PANTHER" id="PTHR30522:SF0">
    <property type="entry name" value="NUCLEOSIDE TRIPHOSPHATE PYROPHOSPHOHYDROLASE"/>
    <property type="match status" value="1"/>
</dbReference>
<dbReference type="SUPFAM" id="SSF101386">
    <property type="entry name" value="all-alpha NTP pyrophosphatases"/>
    <property type="match status" value="2"/>
</dbReference>
<dbReference type="AlphaFoldDB" id="A0A931G7S2"/>
<dbReference type="InterPro" id="IPR048011">
    <property type="entry name" value="NTP-PPase_MazG-like_C"/>
</dbReference>
<feature type="domain" description="NTP pyrophosphohydrolase MazG-like" evidence="1">
    <location>
        <begin position="26"/>
        <end position="98"/>
    </location>
</feature>
<accession>A0A931G7S2</accession>
<sequence length="266" mass="30541">MESLAPVLEVIRTLRGKNGCEWDRRQTPVTMWKCLAEEVYELQQALAEQDLENTCEEMGDVLFQIVFIMEIFHDSGQIPISRVMDTVKEKMIRRHPHVYGDAVVKTRTELLDQWERIKTREKNRDLRLSAMDDVPKGMPGLVRAMKVSKSAVKKGFYWENIHQVLNTVKSEMTEFESALEQKDEDAIMLEFGDILFSLVNVARFAGFHPETALARSTAKFESRFRLMEADLAEKKISLGALSASGKDVFWSRAKKVHDNNQSVEKA</sequence>
<dbReference type="NCBIfam" id="TIGR00444">
    <property type="entry name" value="mazG"/>
    <property type="match status" value="1"/>
</dbReference>